<feature type="chain" id="PRO_5047284487" evidence="1">
    <location>
        <begin position="35"/>
        <end position="157"/>
    </location>
</feature>
<keyword evidence="1" id="KW-0732">Signal</keyword>
<gene>
    <name evidence="2" type="ORF">Sspor_49790</name>
</gene>
<dbReference type="EMBL" id="BNED01000005">
    <property type="protein sequence ID" value="GHI79418.1"/>
    <property type="molecule type" value="Genomic_DNA"/>
</dbReference>
<accession>A0ABQ3TG72</accession>
<organism evidence="2 3">
    <name type="scientific">Streptomyces spororaveus</name>
    <dbReference type="NCBI Taxonomy" id="284039"/>
    <lineage>
        <taxon>Bacteria</taxon>
        <taxon>Bacillati</taxon>
        <taxon>Actinomycetota</taxon>
        <taxon>Actinomycetes</taxon>
        <taxon>Kitasatosporales</taxon>
        <taxon>Streptomycetaceae</taxon>
        <taxon>Streptomyces</taxon>
    </lineage>
</organism>
<proteinExistence type="predicted"/>
<evidence type="ECO:0000313" key="3">
    <source>
        <dbReference type="Proteomes" id="UP000608522"/>
    </source>
</evidence>
<sequence length="157" mass="16566">MTHRSRTHRLALLCVSTALATGALLTSPAGPAAAAVDAYAAPQYLATVTAGASGFSVYDMPGDRYPLDEQLQGFVDAFSLVGLGTVTSHDVRKSTVDGRPVLDARLSGKNGDESTVGFIRLISDDDHLVLAMTLGLEADKKELNGMHQQLIDSLKIP</sequence>
<evidence type="ECO:0000256" key="1">
    <source>
        <dbReference type="SAM" id="SignalP"/>
    </source>
</evidence>
<dbReference type="RefSeq" id="WP_202201000.1">
    <property type="nucleotide sequence ID" value="NZ_BAAATO010000032.1"/>
</dbReference>
<feature type="signal peptide" evidence="1">
    <location>
        <begin position="1"/>
        <end position="34"/>
    </location>
</feature>
<keyword evidence="3" id="KW-1185">Reference proteome</keyword>
<comment type="caution">
    <text evidence="2">The sequence shown here is derived from an EMBL/GenBank/DDBJ whole genome shotgun (WGS) entry which is preliminary data.</text>
</comment>
<name>A0ABQ3TG72_9ACTN</name>
<protein>
    <submittedName>
        <fullName evidence="2">Uncharacterized protein</fullName>
    </submittedName>
</protein>
<evidence type="ECO:0000313" key="2">
    <source>
        <dbReference type="EMBL" id="GHI79418.1"/>
    </source>
</evidence>
<dbReference type="Proteomes" id="UP000608522">
    <property type="component" value="Unassembled WGS sequence"/>
</dbReference>
<reference evidence="3" key="1">
    <citation type="submission" date="2023-07" db="EMBL/GenBank/DDBJ databases">
        <title>Whole genome shotgun sequence of Streptomyces spororaveus NBRC 15456.</title>
        <authorList>
            <person name="Komaki H."/>
            <person name="Tamura T."/>
        </authorList>
    </citation>
    <scope>NUCLEOTIDE SEQUENCE [LARGE SCALE GENOMIC DNA]</scope>
    <source>
        <strain evidence="3">NBRC 15456</strain>
    </source>
</reference>